<feature type="region of interest" description="Disordered" evidence="1">
    <location>
        <begin position="72"/>
        <end position="92"/>
    </location>
</feature>
<feature type="region of interest" description="Disordered" evidence="1">
    <location>
        <begin position="443"/>
        <end position="462"/>
    </location>
</feature>
<evidence type="ECO:0000313" key="3">
    <source>
        <dbReference type="Proteomes" id="UP001141552"/>
    </source>
</evidence>
<feature type="region of interest" description="Disordered" evidence="1">
    <location>
        <begin position="21"/>
        <end position="52"/>
    </location>
</feature>
<feature type="compositionally biased region" description="Basic and acidic residues" evidence="1">
    <location>
        <begin position="72"/>
        <end position="86"/>
    </location>
</feature>
<dbReference type="EMBL" id="JAKUCV010000059">
    <property type="protein sequence ID" value="KAJ4851402.1"/>
    <property type="molecule type" value="Genomic_DNA"/>
</dbReference>
<dbReference type="InterPro" id="IPR007789">
    <property type="entry name" value="DUF688"/>
</dbReference>
<dbReference type="Pfam" id="PF05097">
    <property type="entry name" value="DUF688"/>
    <property type="match status" value="1"/>
</dbReference>
<feature type="compositionally biased region" description="Basic and acidic residues" evidence="1">
    <location>
        <begin position="28"/>
        <end position="37"/>
    </location>
</feature>
<comment type="caution">
    <text evidence="2">The sequence shown here is derived from an EMBL/GenBank/DDBJ whole genome shotgun (WGS) entry which is preliminary data.</text>
</comment>
<dbReference type="AlphaFoldDB" id="A0A9Q0JSF8"/>
<organism evidence="2 3">
    <name type="scientific">Turnera subulata</name>
    <dbReference type="NCBI Taxonomy" id="218843"/>
    <lineage>
        <taxon>Eukaryota</taxon>
        <taxon>Viridiplantae</taxon>
        <taxon>Streptophyta</taxon>
        <taxon>Embryophyta</taxon>
        <taxon>Tracheophyta</taxon>
        <taxon>Spermatophyta</taxon>
        <taxon>Magnoliopsida</taxon>
        <taxon>eudicotyledons</taxon>
        <taxon>Gunneridae</taxon>
        <taxon>Pentapetalae</taxon>
        <taxon>rosids</taxon>
        <taxon>fabids</taxon>
        <taxon>Malpighiales</taxon>
        <taxon>Passifloraceae</taxon>
        <taxon>Turnera</taxon>
    </lineage>
</organism>
<reference evidence="2" key="1">
    <citation type="submission" date="2022-02" db="EMBL/GenBank/DDBJ databases">
        <authorList>
            <person name="Henning P.M."/>
            <person name="McCubbin A.G."/>
            <person name="Shore J.S."/>
        </authorList>
    </citation>
    <scope>NUCLEOTIDE SEQUENCE</scope>
    <source>
        <strain evidence="2">F60SS</strain>
        <tissue evidence="2">Leaves</tissue>
    </source>
</reference>
<name>A0A9Q0JSF8_9ROSI</name>
<dbReference type="PANTHER" id="PTHR33671:SF3">
    <property type="entry name" value="F28N24.8 PROTEIN"/>
    <property type="match status" value="1"/>
</dbReference>
<evidence type="ECO:0000313" key="2">
    <source>
        <dbReference type="EMBL" id="KAJ4851402.1"/>
    </source>
</evidence>
<feature type="compositionally biased region" description="Polar residues" evidence="1">
    <location>
        <begin position="370"/>
        <end position="380"/>
    </location>
</feature>
<accession>A0A9Q0JSF8</accession>
<feature type="compositionally biased region" description="Basic and acidic residues" evidence="1">
    <location>
        <begin position="346"/>
        <end position="356"/>
    </location>
</feature>
<evidence type="ECO:0000256" key="1">
    <source>
        <dbReference type="SAM" id="MobiDB-lite"/>
    </source>
</evidence>
<gene>
    <name evidence="2" type="ORF">Tsubulata_014738</name>
</gene>
<keyword evidence="3" id="KW-1185">Reference proteome</keyword>
<dbReference type="Proteomes" id="UP001141552">
    <property type="component" value="Unassembled WGS sequence"/>
</dbReference>
<feature type="region of interest" description="Disordered" evidence="1">
    <location>
        <begin position="315"/>
        <end position="414"/>
    </location>
</feature>
<protein>
    <submittedName>
        <fullName evidence="2">Uncharacterized protein</fullName>
    </submittedName>
</protein>
<dbReference type="OrthoDB" id="677721at2759"/>
<proteinExistence type="predicted"/>
<reference evidence="2" key="2">
    <citation type="journal article" date="2023" name="Plants (Basel)">
        <title>Annotation of the Turnera subulata (Passifloraceae) Draft Genome Reveals the S-Locus Evolved after the Divergence of Turneroideae from Passifloroideae in a Stepwise Manner.</title>
        <authorList>
            <person name="Henning P.M."/>
            <person name="Roalson E.H."/>
            <person name="Mir W."/>
            <person name="McCubbin A.G."/>
            <person name="Shore J.S."/>
        </authorList>
    </citation>
    <scope>NUCLEOTIDE SEQUENCE</scope>
    <source>
        <strain evidence="2">F60SS</strain>
    </source>
</reference>
<sequence>MEERKLNFNAPLLSVRRVAATKASLDGAKGKKTENVRLNRGHGTLPSNKLDSSLDQVTEPVAVPFQWEKIPGEAKDGSISKPKVPEDACVPQKTGSGRIFNVLKQRLENKAAEKNKAEVQSLSRAQTKITSANATADALDSLKARLNGGAGLDSDDEDGDMYSDALETLSPTNSLSMNCSMSGVSGLDGPIVKPSGTFATDPLTRDFMMNRFLPAAKAMTLEQPQYASKKQPVPVEQPRQIVKMASVERTPPVRRIEYAIVPSYGLGVDEEESDDEYSECDDSSINIPTKGCSWVPRLCFKNSLCLLNPVPGLKVRAKGSTSSSHESEKRSKAASVRQQSPITRKQSRDPVSKQKLDSGPQSPRLRQVDNKLTTGGSNRFNFAYDGQPMSRTSSPLRRSGAISPYRNEAPQSPFRGRGLLGMPKEAESVRPNKVNLYVRTVSKSQELTPHHGRRQGNPASPAIEKTLYVDSVAERSLYSGPLLIKRCMDSPAEDAKKLPKSRGNKVTAEAETFLQDAKCQTILQGENVLASKVLERGDGNSSRVSDLSHSRDQSDLVEELPDESKALVCISSTTNDNASIDRNPFSNEVDPGNIKSIAVASPLPPVLPKTPSESWLWRTLPSISSHLYRGGSFQNKWQDSKTSSTKWETIVKSSYSHHDHARYSQELIPHASQKSNF</sequence>
<dbReference type="PANTHER" id="PTHR33671">
    <property type="entry name" value="N-METHYLTRANSFERASE, PUTATIVE (DUF688)-RELATED"/>
    <property type="match status" value="1"/>
</dbReference>